<evidence type="ECO:0000313" key="1">
    <source>
        <dbReference type="EMBL" id="EKM76760.1"/>
    </source>
</evidence>
<evidence type="ECO:0000313" key="2">
    <source>
        <dbReference type="Proteomes" id="UP000008493"/>
    </source>
</evidence>
<dbReference type="InParanoid" id="K5XPU7"/>
<dbReference type="RefSeq" id="XP_007332563.1">
    <property type="nucleotide sequence ID" value="XM_007332501.1"/>
</dbReference>
<organism evidence="1 2">
    <name type="scientific">Agaricus bisporus var. burnettii (strain JB137-S8 / ATCC MYA-4627 / FGSC 10392)</name>
    <name type="common">White button mushroom</name>
    <dbReference type="NCBI Taxonomy" id="597362"/>
    <lineage>
        <taxon>Eukaryota</taxon>
        <taxon>Fungi</taxon>
        <taxon>Dikarya</taxon>
        <taxon>Basidiomycota</taxon>
        <taxon>Agaricomycotina</taxon>
        <taxon>Agaricomycetes</taxon>
        <taxon>Agaricomycetidae</taxon>
        <taxon>Agaricales</taxon>
        <taxon>Agaricineae</taxon>
        <taxon>Agaricaceae</taxon>
        <taxon>Agaricus</taxon>
    </lineage>
</organism>
<dbReference type="eggNOG" id="ENOG502S9VY">
    <property type="taxonomic scope" value="Eukaryota"/>
</dbReference>
<reference evidence="2" key="1">
    <citation type="journal article" date="2012" name="Proc. Natl. Acad. Sci. U.S.A.">
        <title>Genome sequence of the button mushroom Agaricus bisporus reveals mechanisms governing adaptation to a humic-rich ecological niche.</title>
        <authorList>
            <person name="Morin E."/>
            <person name="Kohler A."/>
            <person name="Baker A.R."/>
            <person name="Foulongne-Oriol M."/>
            <person name="Lombard V."/>
            <person name="Nagy L.G."/>
            <person name="Ohm R.A."/>
            <person name="Patyshakuliyeva A."/>
            <person name="Brun A."/>
            <person name="Aerts A.L."/>
            <person name="Bailey A.M."/>
            <person name="Billette C."/>
            <person name="Coutinho P.M."/>
            <person name="Deakin G."/>
            <person name="Doddapaneni H."/>
            <person name="Floudas D."/>
            <person name="Grimwood J."/>
            <person name="Hilden K."/>
            <person name="Kuees U."/>
            <person name="LaButti K.M."/>
            <person name="Lapidus A."/>
            <person name="Lindquist E.A."/>
            <person name="Lucas S.M."/>
            <person name="Murat C."/>
            <person name="Riley R.W."/>
            <person name="Salamov A.A."/>
            <person name="Schmutz J."/>
            <person name="Subramanian V."/>
            <person name="Woesten H.A.B."/>
            <person name="Xu J."/>
            <person name="Eastwood D.C."/>
            <person name="Foster G.D."/>
            <person name="Sonnenberg A.S."/>
            <person name="Cullen D."/>
            <person name="de Vries R.P."/>
            <person name="Lundell T."/>
            <person name="Hibbett D.S."/>
            <person name="Henrissat B."/>
            <person name="Burton K.S."/>
            <person name="Kerrigan R.W."/>
            <person name="Challen M.P."/>
            <person name="Grigoriev I.V."/>
            <person name="Martin F."/>
        </authorList>
    </citation>
    <scope>NUCLEOTIDE SEQUENCE [LARGE SCALE GENOMIC DNA]</scope>
    <source>
        <strain evidence="2">JB137-S8 / ATCC MYA-4627 / FGSC 10392</strain>
    </source>
</reference>
<dbReference type="GeneID" id="18828690"/>
<sequence>KLNNGGLLLELNSDETGDWLRTPSNSEAFRKHAGIEVDFTPRSFNIIAKFMPTGLFNPDDKEHLNELREENCWDKSMLIKARWAKAVEKRKPGQAHAHLILTFTDGQETNTLLM</sequence>
<gene>
    <name evidence="1" type="ORF">AGABI1DRAFT_16298</name>
</gene>
<dbReference type="HOGENOM" id="CLU_154734_0_0_1"/>
<feature type="non-terminal residue" evidence="1">
    <location>
        <position position="1"/>
    </location>
</feature>
<dbReference type="OMA" id="AKFMPTG"/>
<name>K5XPU7_AGABU</name>
<keyword evidence="2" id="KW-1185">Reference proteome</keyword>
<proteinExistence type="predicted"/>
<dbReference type="EMBL" id="JH971400">
    <property type="protein sequence ID" value="EKM76760.1"/>
    <property type="molecule type" value="Genomic_DNA"/>
</dbReference>
<dbReference type="KEGG" id="abp:AGABI1DRAFT16298"/>
<dbReference type="AlphaFoldDB" id="K5XPU7"/>
<feature type="non-terminal residue" evidence="1">
    <location>
        <position position="114"/>
    </location>
</feature>
<dbReference type="OrthoDB" id="4230923at2759"/>
<dbReference type="Proteomes" id="UP000008493">
    <property type="component" value="Unassembled WGS sequence"/>
</dbReference>
<protein>
    <submittedName>
        <fullName evidence="1">Uncharacterized protein</fullName>
    </submittedName>
</protein>
<accession>K5XPU7</accession>